<evidence type="ECO:0000313" key="7">
    <source>
        <dbReference type="Proteomes" id="UP000460718"/>
    </source>
</evidence>
<dbReference type="Proteomes" id="UP000429523">
    <property type="component" value="Unassembled WGS sequence"/>
</dbReference>
<evidence type="ECO:0000313" key="2">
    <source>
        <dbReference type="EMBL" id="KAE8938187.1"/>
    </source>
</evidence>
<evidence type="ECO:0000313" key="4">
    <source>
        <dbReference type="EMBL" id="KAE9145163.1"/>
    </source>
</evidence>
<dbReference type="EMBL" id="QXGA01000489">
    <property type="protein sequence ID" value="KAE9145163.1"/>
    <property type="molecule type" value="Genomic_DNA"/>
</dbReference>
<comment type="caution">
    <text evidence="3">The sequence shown here is derived from an EMBL/GenBank/DDBJ whole genome shotgun (WGS) entry which is preliminary data.</text>
</comment>
<evidence type="ECO:0000313" key="3">
    <source>
        <dbReference type="EMBL" id="KAE9011359.1"/>
    </source>
</evidence>
<protein>
    <submittedName>
        <fullName evidence="3">Uncharacterized protein</fullName>
    </submittedName>
</protein>
<proteinExistence type="predicted"/>
<dbReference type="InterPro" id="IPR015943">
    <property type="entry name" value="WD40/YVTN_repeat-like_dom_sf"/>
</dbReference>
<reference evidence="3 7" key="1">
    <citation type="submission" date="2018-09" db="EMBL/GenBank/DDBJ databases">
        <title>Genomic investigation of the strawberry pathogen Phytophthora fragariae indicates pathogenicity is determined by transcriptional variation in three key races.</title>
        <authorList>
            <person name="Adams T.M."/>
            <person name="Armitage A.D."/>
            <person name="Sobczyk M.K."/>
            <person name="Bates H.J."/>
            <person name="Dunwell J.M."/>
            <person name="Nellist C.F."/>
            <person name="Harrison R.J."/>
        </authorList>
    </citation>
    <scope>NUCLEOTIDE SEQUENCE [LARGE SCALE GENOMIC DNA]</scope>
    <source>
        <strain evidence="4 6">NOV-5</strain>
        <strain evidence="2 5">NOV-9</strain>
        <strain evidence="3 7">SCRP245</strain>
    </source>
</reference>
<dbReference type="Gene3D" id="2.130.10.10">
    <property type="entry name" value="YVTN repeat-like/Quinoprotein amine dehydrogenase"/>
    <property type="match status" value="1"/>
</dbReference>
<name>A0A6A3KWZ0_9STRA</name>
<dbReference type="Proteomes" id="UP000440732">
    <property type="component" value="Unassembled WGS sequence"/>
</dbReference>
<accession>A0A6A3KWZ0</accession>
<evidence type="ECO:0000256" key="1">
    <source>
        <dbReference type="SAM" id="MobiDB-lite"/>
    </source>
</evidence>
<feature type="region of interest" description="Disordered" evidence="1">
    <location>
        <begin position="68"/>
        <end position="92"/>
    </location>
</feature>
<organism evidence="3 7">
    <name type="scientific">Phytophthora fragariae</name>
    <dbReference type="NCBI Taxonomy" id="53985"/>
    <lineage>
        <taxon>Eukaryota</taxon>
        <taxon>Sar</taxon>
        <taxon>Stramenopiles</taxon>
        <taxon>Oomycota</taxon>
        <taxon>Peronosporomycetes</taxon>
        <taxon>Peronosporales</taxon>
        <taxon>Peronosporaceae</taxon>
        <taxon>Phytophthora</taxon>
    </lineage>
</organism>
<dbReference type="Proteomes" id="UP000460718">
    <property type="component" value="Unassembled WGS sequence"/>
</dbReference>
<dbReference type="AlphaFoldDB" id="A0A6A3KWZ0"/>
<evidence type="ECO:0000313" key="6">
    <source>
        <dbReference type="Proteomes" id="UP000440732"/>
    </source>
</evidence>
<gene>
    <name evidence="4" type="ORF">PF006_g9950</name>
    <name evidence="2" type="ORF">PF009_g11922</name>
    <name evidence="3" type="ORF">PF011_g9393</name>
</gene>
<dbReference type="EMBL" id="QXGF01000579">
    <property type="protein sequence ID" value="KAE8938187.1"/>
    <property type="molecule type" value="Genomic_DNA"/>
</dbReference>
<dbReference type="SUPFAM" id="SSF50978">
    <property type="entry name" value="WD40 repeat-like"/>
    <property type="match status" value="1"/>
</dbReference>
<sequence length="522" mass="56094">MPMAKVVQLVLPGASQSAGLLFTSPTHQVAGLQARDPPRLHNGWGRKFHQRIVYMPWELHFQIVGMSASSSSSSPPPASPLSLAAESENTPASAALEQTDANLEAAVGINAPTGSDGDSEATFWDTIAGSHPDLESYMDPQYNQEVSYQPAIDTPSIISSGMLPLTTNSALSTPSYYVTVGTRQDGTPFPLSKPIIREDGLLLVGTEAVADPSSQNREKNRIYVANFLTSSSTTQSVSHFEVEQEVRDIHWVDSQAAVVAIGKEIQLIRLGDPSVGSPCRVQDHIDSVHSDAIREIAVSPTTISHVVSGGFDETVVVTDLRDRGDPRAAAIIGKYDARDVVSSVRWSPAGASHVSWTTDGGDFQVADSRVPSPQLQVPLHTYLKVDKLGGLFAHEYLSDFTVALGFESGYVAMLDLRQPRHSSCTSLVESRLTAVGEIRRFGNKLAIFGHSGFSTADLNDRADRMEHITLRQQPTQIAAGSYKTSGAFSFERGAHLAVSDNMGIVSVYTTENNIFGSGSGGW</sequence>
<dbReference type="EMBL" id="QXFW01000466">
    <property type="protein sequence ID" value="KAE9011359.1"/>
    <property type="molecule type" value="Genomic_DNA"/>
</dbReference>
<dbReference type="InterPro" id="IPR036322">
    <property type="entry name" value="WD40_repeat_dom_sf"/>
</dbReference>
<evidence type="ECO:0000313" key="5">
    <source>
        <dbReference type="Proteomes" id="UP000429523"/>
    </source>
</evidence>